<dbReference type="PANTHER" id="PTHR10983:SF16">
    <property type="entry name" value="LYSOCARDIOLIPIN ACYLTRANSFERASE 1"/>
    <property type="match status" value="1"/>
</dbReference>
<dbReference type="RefSeq" id="WP_183963249.1">
    <property type="nucleotide sequence ID" value="NZ_BAABEW010000003.1"/>
</dbReference>
<proteinExistence type="predicted"/>
<keyword evidence="2" id="KW-1133">Transmembrane helix</keyword>
<feature type="transmembrane region" description="Helical" evidence="2">
    <location>
        <begin position="12"/>
        <end position="35"/>
    </location>
</feature>
<feature type="region of interest" description="Disordered" evidence="1">
    <location>
        <begin position="291"/>
        <end position="315"/>
    </location>
</feature>
<feature type="domain" description="Phospholipid/glycerol acyltransferase" evidence="3">
    <location>
        <begin position="89"/>
        <end position="231"/>
    </location>
</feature>
<protein>
    <submittedName>
        <fullName evidence="4">1-acyl-sn-glycerol-3-phosphate acyltransferase</fullName>
    </submittedName>
</protein>
<accession>A0A7W8M6P8</accession>
<evidence type="ECO:0000256" key="2">
    <source>
        <dbReference type="SAM" id="Phobius"/>
    </source>
</evidence>
<evidence type="ECO:0000259" key="3">
    <source>
        <dbReference type="SMART" id="SM00563"/>
    </source>
</evidence>
<keyword evidence="2" id="KW-0812">Transmembrane</keyword>
<name>A0A7W8M6P8_9BURK</name>
<keyword evidence="2" id="KW-0472">Membrane</keyword>
<evidence type="ECO:0000256" key="1">
    <source>
        <dbReference type="SAM" id="MobiDB-lite"/>
    </source>
</evidence>
<gene>
    <name evidence="4" type="ORF">HNQ70_000100</name>
</gene>
<dbReference type="Pfam" id="PF01553">
    <property type="entry name" value="Acyltransferase"/>
    <property type="match status" value="1"/>
</dbReference>
<organism evidence="4 5">
    <name type="scientific">Quisquiliibacterium transsilvanicum</name>
    <dbReference type="NCBI Taxonomy" id="1549638"/>
    <lineage>
        <taxon>Bacteria</taxon>
        <taxon>Pseudomonadati</taxon>
        <taxon>Pseudomonadota</taxon>
        <taxon>Betaproteobacteria</taxon>
        <taxon>Burkholderiales</taxon>
        <taxon>Burkholderiaceae</taxon>
        <taxon>Quisquiliibacterium</taxon>
    </lineage>
</organism>
<keyword evidence="4" id="KW-0808">Transferase</keyword>
<dbReference type="EMBL" id="JACHGB010000001">
    <property type="protein sequence ID" value="MBB5270116.1"/>
    <property type="molecule type" value="Genomic_DNA"/>
</dbReference>
<evidence type="ECO:0000313" key="5">
    <source>
        <dbReference type="Proteomes" id="UP000532440"/>
    </source>
</evidence>
<dbReference type="InterPro" id="IPR002123">
    <property type="entry name" value="Plipid/glycerol_acylTrfase"/>
</dbReference>
<dbReference type="SMART" id="SM00563">
    <property type="entry name" value="PlsC"/>
    <property type="match status" value="1"/>
</dbReference>
<sequence>MLAFLPSVVRGILAALLLAINTIFWCTLLFAFALVKLLLPLRAVRTAIDPVLNTIAASWIAGNSAWMRLTQRARWDVEGIEGLEYRGWYMVNCNHQSWVDIFVLQHLLNRRIPLLKFFLKQQLIWVPVMGLAWWALDFPFMRRHSEAYLKAHPEKRFEDLETSRRACEKFALVPTSVMNFPEGTRFTPAKHAAQRSPYRHLLKPKAGALALALSVLGDRFRSFVDVTIVYPKGPPTFWDFLCGRMPEVIVRVRTLEIPVKFSDGDYATDPGYRKGVQRWLQNLWHEKDRSIGELLGEPPPDGDQTKSRTSVMPSR</sequence>
<dbReference type="SUPFAM" id="SSF69593">
    <property type="entry name" value="Glycerol-3-phosphate (1)-acyltransferase"/>
    <property type="match status" value="1"/>
</dbReference>
<evidence type="ECO:0000313" key="4">
    <source>
        <dbReference type="EMBL" id="MBB5270116.1"/>
    </source>
</evidence>
<dbReference type="PANTHER" id="PTHR10983">
    <property type="entry name" value="1-ACYLGLYCEROL-3-PHOSPHATE ACYLTRANSFERASE-RELATED"/>
    <property type="match status" value="1"/>
</dbReference>
<dbReference type="CDD" id="cd07990">
    <property type="entry name" value="LPLAT_LCLAT1-like"/>
    <property type="match status" value="1"/>
</dbReference>
<reference evidence="4 5" key="1">
    <citation type="submission" date="2020-08" db="EMBL/GenBank/DDBJ databases">
        <title>Genomic Encyclopedia of Type Strains, Phase IV (KMG-IV): sequencing the most valuable type-strain genomes for metagenomic binning, comparative biology and taxonomic classification.</title>
        <authorList>
            <person name="Goeker M."/>
        </authorList>
    </citation>
    <scope>NUCLEOTIDE SEQUENCE [LARGE SCALE GENOMIC DNA]</scope>
    <source>
        <strain evidence="4 5">DSM 29781</strain>
    </source>
</reference>
<comment type="caution">
    <text evidence="4">The sequence shown here is derived from an EMBL/GenBank/DDBJ whole genome shotgun (WGS) entry which is preliminary data.</text>
</comment>
<dbReference type="AlphaFoldDB" id="A0A7W8M6P8"/>
<dbReference type="GO" id="GO:0016746">
    <property type="term" value="F:acyltransferase activity"/>
    <property type="evidence" value="ECO:0007669"/>
    <property type="project" value="UniProtKB-KW"/>
</dbReference>
<keyword evidence="4" id="KW-0012">Acyltransferase</keyword>
<keyword evidence="5" id="KW-1185">Reference proteome</keyword>
<dbReference type="NCBIfam" id="NF010621">
    <property type="entry name" value="PRK14014.1"/>
    <property type="match status" value="1"/>
</dbReference>
<dbReference type="Proteomes" id="UP000532440">
    <property type="component" value="Unassembled WGS sequence"/>
</dbReference>